<evidence type="ECO:0000256" key="1">
    <source>
        <dbReference type="SAM" id="MobiDB-lite"/>
    </source>
</evidence>
<evidence type="ECO:0000259" key="2">
    <source>
        <dbReference type="Pfam" id="PF12776"/>
    </source>
</evidence>
<dbReference type="Pfam" id="PF12776">
    <property type="entry name" value="Myb_DNA-bind_3"/>
    <property type="match status" value="1"/>
</dbReference>
<accession>A0ABU6QX43</accession>
<protein>
    <recommendedName>
        <fullName evidence="2">Myb/SANT-like domain-containing protein</fullName>
    </recommendedName>
</protein>
<reference evidence="3 4" key="1">
    <citation type="journal article" date="2023" name="Plants (Basel)">
        <title>Bridging the Gap: Combining Genomics and Transcriptomics Approaches to Understand Stylosanthes scabra, an Orphan Legume from the Brazilian Caatinga.</title>
        <authorList>
            <person name="Ferreira-Neto J.R.C."/>
            <person name="da Silva M.D."/>
            <person name="Binneck E."/>
            <person name="de Melo N.F."/>
            <person name="da Silva R.H."/>
            <person name="de Melo A.L.T.M."/>
            <person name="Pandolfi V."/>
            <person name="Bustamante F.O."/>
            <person name="Brasileiro-Vidal A.C."/>
            <person name="Benko-Iseppon A.M."/>
        </authorList>
    </citation>
    <scope>NUCLEOTIDE SEQUENCE [LARGE SCALE GENOMIC DNA]</scope>
    <source>
        <tissue evidence="3">Leaves</tissue>
    </source>
</reference>
<evidence type="ECO:0000313" key="4">
    <source>
        <dbReference type="Proteomes" id="UP001341840"/>
    </source>
</evidence>
<sequence length="202" mass="22786">MDKRMWSNEETEAFVGFMEEFVVDGTQPDNGQFSTGTFENLSLKMIERFPNCTLTTKHCKNKHKRMKEKYQYAADMLACNGFVEEEPDDDEPVFDDCFMSSTPTADGPAQTQGNSGNGTRSSVDHGASSRRLSRKKRKQVDILERMANEVHESTMAQREHIQILANAISGKNEEVKMGEKLGELGFADHEAIQAMIKICSYL</sequence>
<dbReference type="Proteomes" id="UP001341840">
    <property type="component" value="Unassembled WGS sequence"/>
</dbReference>
<feature type="region of interest" description="Disordered" evidence="1">
    <location>
        <begin position="90"/>
        <end position="138"/>
    </location>
</feature>
<dbReference type="PANTHER" id="PTHR46250">
    <property type="entry name" value="MYB/SANT-LIKE DNA-BINDING DOMAIN PROTEIN-RELATED"/>
    <property type="match status" value="1"/>
</dbReference>
<dbReference type="PANTHER" id="PTHR46250:SF18">
    <property type="entry name" value="MYB_SANT-LIKE DOMAIN-CONTAINING PROTEIN"/>
    <property type="match status" value="1"/>
</dbReference>
<gene>
    <name evidence="3" type="ORF">PIB30_099409</name>
</gene>
<name>A0ABU6QX43_9FABA</name>
<proteinExistence type="predicted"/>
<organism evidence="3 4">
    <name type="scientific">Stylosanthes scabra</name>
    <dbReference type="NCBI Taxonomy" id="79078"/>
    <lineage>
        <taxon>Eukaryota</taxon>
        <taxon>Viridiplantae</taxon>
        <taxon>Streptophyta</taxon>
        <taxon>Embryophyta</taxon>
        <taxon>Tracheophyta</taxon>
        <taxon>Spermatophyta</taxon>
        <taxon>Magnoliopsida</taxon>
        <taxon>eudicotyledons</taxon>
        <taxon>Gunneridae</taxon>
        <taxon>Pentapetalae</taxon>
        <taxon>rosids</taxon>
        <taxon>fabids</taxon>
        <taxon>Fabales</taxon>
        <taxon>Fabaceae</taxon>
        <taxon>Papilionoideae</taxon>
        <taxon>50 kb inversion clade</taxon>
        <taxon>dalbergioids sensu lato</taxon>
        <taxon>Dalbergieae</taxon>
        <taxon>Pterocarpus clade</taxon>
        <taxon>Stylosanthes</taxon>
    </lineage>
</organism>
<evidence type="ECO:0000313" key="3">
    <source>
        <dbReference type="EMBL" id="MED6116345.1"/>
    </source>
</evidence>
<dbReference type="InterPro" id="IPR024752">
    <property type="entry name" value="Myb/SANT-like_dom"/>
</dbReference>
<keyword evidence="4" id="KW-1185">Reference proteome</keyword>
<feature type="compositionally biased region" description="Polar residues" evidence="1">
    <location>
        <begin position="99"/>
        <end position="121"/>
    </location>
</feature>
<feature type="domain" description="Myb/SANT-like" evidence="2">
    <location>
        <begin position="5"/>
        <end position="82"/>
    </location>
</feature>
<comment type="caution">
    <text evidence="3">The sequence shown here is derived from an EMBL/GenBank/DDBJ whole genome shotgun (WGS) entry which is preliminary data.</text>
</comment>
<dbReference type="EMBL" id="JASCZI010002655">
    <property type="protein sequence ID" value="MED6116345.1"/>
    <property type="molecule type" value="Genomic_DNA"/>
</dbReference>